<evidence type="ECO:0000259" key="10">
    <source>
        <dbReference type="Pfam" id="PF00591"/>
    </source>
</evidence>
<dbReference type="InterPro" id="IPR036320">
    <property type="entry name" value="Glycosyl_Trfase_fam3_N_dom_sf"/>
</dbReference>
<dbReference type="Gene3D" id="3.40.1030.10">
    <property type="entry name" value="Nucleoside phosphorylase/phosphoribosyltransferase catalytic domain"/>
    <property type="match status" value="1"/>
</dbReference>
<keyword evidence="3 9" id="KW-0328">Glycosyltransferase</keyword>
<feature type="binding site" evidence="9">
    <location>
        <begin position="95"/>
        <end position="98"/>
    </location>
    <ligand>
        <name>5-phospho-alpha-D-ribose 1-diphosphate</name>
        <dbReference type="ChEBI" id="CHEBI:58017"/>
    </ligand>
</feature>
<dbReference type="InterPro" id="IPR005940">
    <property type="entry name" value="Anthranilate_Pribosyl_Tfrase"/>
</dbReference>
<comment type="pathway">
    <text evidence="1 9">Amino-acid biosynthesis; L-tryptophan biosynthesis; L-tryptophan from chorismate: step 2/5.</text>
</comment>
<dbReference type="Pfam" id="PF02885">
    <property type="entry name" value="Glycos_trans_3N"/>
    <property type="match status" value="1"/>
</dbReference>
<dbReference type="GO" id="GO:0000162">
    <property type="term" value="P:L-tryptophan biosynthetic process"/>
    <property type="evidence" value="ECO:0007669"/>
    <property type="project" value="UniProtKB-UniRule"/>
</dbReference>
<keyword evidence="5 9" id="KW-0822">Tryptophan biosynthesis</keyword>
<dbReference type="PANTHER" id="PTHR43285:SF2">
    <property type="entry name" value="ANTHRANILATE PHOSPHORIBOSYLTRANSFERASE"/>
    <property type="match status" value="1"/>
</dbReference>
<dbReference type="NCBIfam" id="TIGR01245">
    <property type="entry name" value="trpD"/>
    <property type="match status" value="1"/>
</dbReference>
<proteinExistence type="inferred from homology"/>
<reference evidence="12 13" key="1">
    <citation type="submission" date="2016-01" db="EMBL/GenBank/DDBJ databases">
        <title>Complete Genome Sequence of Paenibacillus yonginensis DCY84, a novel Plant Growth-Promoting Bacteria with Elicitation of Induced Systemic Resistance.</title>
        <authorList>
            <person name="Kim Y.J."/>
            <person name="Yang D.C."/>
            <person name="Sukweenadhi J."/>
        </authorList>
    </citation>
    <scope>NUCLEOTIDE SEQUENCE [LARGE SCALE GENOMIC DNA]</scope>
    <source>
        <strain evidence="12 13">DCY84</strain>
    </source>
</reference>
<evidence type="ECO:0000313" key="12">
    <source>
        <dbReference type="EMBL" id="ANS74851.1"/>
    </source>
</evidence>
<protein>
    <recommendedName>
        <fullName evidence="9">Anthranilate phosphoribosyltransferase</fullName>
        <ecNumber evidence="9">2.4.2.18</ecNumber>
    </recommendedName>
</protein>
<dbReference type="UniPathway" id="UPA00035">
    <property type="reaction ID" value="UER00041"/>
</dbReference>
<feature type="binding site" evidence="9">
    <location>
        <begin position="88"/>
        <end position="89"/>
    </location>
    <ligand>
        <name>5-phospho-alpha-D-ribose 1-diphosphate</name>
        <dbReference type="ChEBI" id="CHEBI:58017"/>
    </ligand>
</feature>
<dbReference type="KEGG" id="pyg:AWM70_09800"/>
<feature type="binding site" evidence="9">
    <location>
        <position position="230"/>
    </location>
    <ligand>
        <name>Mg(2+)</name>
        <dbReference type="ChEBI" id="CHEBI:18420"/>
        <label>2</label>
    </ligand>
</feature>
<dbReference type="PANTHER" id="PTHR43285">
    <property type="entry name" value="ANTHRANILATE PHOSPHORIBOSYLTRANSFERASE"/>
    <property type="match status" value="1"/>
</dbReference>
<feature type="binding site" evidence="9">
    <location>
        <position position="171"/>
    </location>
    <ligand>
        <name>anthranilate</name>
        <dbReference type="ChEBI" id="CHEBI:16567"/>
        <label>2</label>
    </ligand>
</feature>
<keyword evidence="9" id="KW-0460">Magnesium</keyword>
<evidence type="ECO:0000256" key="7">
    <source>
        <dbReference type="ARBA" id="ARBA00052328"/>
    </source>
</evidence>
<dbReference type="SUPFAM" id="SSF52418">
    <property type="entry name" value="Nucleoside phosphorylase/phosphoribosyltransferase catalytic domain"/>
    <property type="match status" value="1"/>
</dbReference>
<dbReference type="Pfam" id="PF00591">
    <property type="entry name" value="Glycos_transf_3"/>
    <property type="match status" value="1"/>
</dbReference>
<dbReference type="RefSeq" id="WP_068695918.1">
    <property type="nucleotide sequence ID" value="NZ_CP014167.1"/>
</dbReference>
<comment type="subunit">
    <text evidence="9">Homodimer.</text>
</comment>
<dbReference type="InterPro" id="IPR000312">
    <property type="entry name" value="Glycosyl_Trfase_fam3"/>
</dbReference>
<evidence type="ECO:0000256" key="3">
    <source>
        <dbReference type="ARBA" id="ARBA00022676"/>
    </source>
</evidence>
<feature type="binding site" evidence="9">
    <location>
        <position position="116"/>
    </location>
    <ligand>
        <name>anthranilate</name>
        <dbReference type="ChEBI" id="CHEBI:16567"/>
        <label>1</label>
    </ligand>
</feature>
<comment type="function">
    <text evidence="9">Catalyzes the transfer of the phosphoribosyl group of 5-phosphorylribose-1-pyrophosphate (PRPP) to anthranilate to yield N-(5'-phosphoribosyl)-anthranilate (PRA).</text>
</comment>
<organism evidence="12 13">
    <name type="scientific">Paenibacillus yonginensis</name>
    <dbReference type="NCBI Taxonomy" id="1462996"/>
    <lineage>
        <taxon>Bacteria</taxon>
        <taxon>Bacillati</taxon>
        <taxon>Bacillota</taxon>
        <taxon>Bacilli</taxon>
        <taxon>Bacillales</taxon>
        <taxon>Paenibacillaceae</taxon>
        <taxon>Paenibacillus</taxon>
    </lineage>
</organism>
<dbReference type="EMBL" id="CP014167">
    <property type="protein sequence ID" value="ANS74851.1"/>
    <property type="molecule type" value="Genomic_DNA"/>
</dbReference>
<dbReference type="Gene3D" id="1.20.970.10">
    <property type="entry name" value="Transferase, Pyrimidine Nucleoside Phosphorylase, Chain C"/>
    <property type="match status" value="1"/>
</dbReference>
<dbReference type="STRING" id="1462996.AWM70_09800"/>
<dbReference type="GO" id="GO:0004048">
    <property type="term" value="F:anthranilate phosphoribosyltransferase activity"/>
    <property type="evidence" value="ECO:0007669"/>
    <property type="project" value="UniProtKB-UniRule"/>
</dbReference>
<gene>
    <name evidence="9" type="primary">trpD</name>
    <name evidence="12" type="ORF">AWM70_09800</name>
</gene>
<dbReference type="OrthoDB" id="9806430at2"/>
<dbReference type="GO" id="GO:0005829">
    <property type="term" value="C:cytosol"/>
    <property type="evidence" value="ECO:0007669"/>
    <property type="project" value="TreeGrafter"/>
</dbReference>
<sequence length="346" mass="36052">MNEFGTMQSGLAKVVGGGDLSREEAREVMNLIMEGGATPAQIGGLLAALRFKGETVQEIAGFAEAMRSKAAGVGAQTAGLLDTCGTGGSGIQKFNISTASAVIASSASVRIAKHGNRSASSKAGSADVLEALGVNIHLNGEQAKRCLDEIGLCFLFAQVYHPSMKHAAGPRKELGMRTVFNLLGPLTNPAGADRQLLGLYDPRMTETIAKVLRELGLVRALVVSSGEGLDEISLSSPTRVSELKDGEVRTFEIRAEDLGLTGCSLEEIYGGDAVRNAQLIREILNGRQGPARDIVLANAGACIYLAGYADSMKEGVVIAAEAVDSGRAASKLEQLIQTTGALSYVS</sequence>
<comment type="cofactor">
    <cofactor evidence="9">
        <name>Mg(2+)</name>
        <dbReference type="ChEBI" id="CHEBI:18420"/>
    </cofactor>
    <text evidence="9">Binds 2 magnesium ions per monomer.</text>
</comment>
<comment type="similarity">
    <text evidence="8">In the C-terminal section; belongs to the anthranilate phosphoribosyltransferase family.</text>
</comment>
<feature type="binding site" evidence="9">
    <location>
        <position position="85"/>
    </location>
    <ligand>
        <name>anthranilate</name>
        <dbReference type="ChEBI" id="CHEBI:16567"/>
        <label>1</label>
    </ligand>
</feature>
<feature type="binding site" evidence="9">
    <location>
        <position position="125"/>
    </location>
    <ligand>
        <name>5-phospho-alpha-D-ribose 1-diphosphate</name>
        <dbReference type="ChEBI" id="CHEBI:58017"/>
    </ligand>
</feature>
<dbReference type="InterPro" id="IPR035902">
    <property type="entry name" value="Nuc_phospho_transferase"/>
</dbReference>
<accession>A0A1B1N0B3</accession>
<feature type="binding site" evidence="9">
    <location>
        <begin position="113"/>
        <end position="121"/>
    </location>
    <ligand>
        <name>5-phospho-alpha-D-ribose 1-diphosphate</name>
        <dbReference type="ChEBI" id="CHEBI:58017"/>
    </ligand>
</feature>
<feature type="domain" description="Glycosyl transferase family 3 N-terminal" evidence="11">
    <location>
        <begin position="11"/>
        <end position="70"/>
    </location>
</feature>
<evidence type="ECO:0000256" key="5">
    <source>
        <dbReference type="ARBA" id="ARBA00022822"/>
    </source>
</evidence>
<keyword evidence="2 9" id="KW-0028">Amino-acid biosynthesis</keyword>
<comment type="caution">
    <text evidence="9">Lacks conserved residue(s) required for the propagation of feature annotation.</text>
</comment>
<dbReference type="GO" id="GO:0000287">
    <property type="term" value="F:magnesium ion binding"/>
    <property type="evidence" value="ECO:0007669"/>
    <property type="project" value="UniProtKB-UniRule"/>
</dbReference>
<dbReference type="EC" id="2.4.2.18" evidence="9"/>
<dbReference type="AlphaFoldDB" id="A0A1B1N0B3"/>
<evidence type="ECO:0000256" key="9">
    <source>
        <dbReference type="HAMAP-Rule" id="MF_00211"/>
    </source>
</evidence>
<evidence type="ECO:0000256" key="6">
    <source>
        <dbReference type="ARBA" id="ARBA00023141"/>
    </source>
</evidence>
<keyword evidence="6 9" id="KW-0057">Aromatic amino acid biosynthesis</keyword>
<evidence type="ECO:0000256" key="1">
    <source>
        <dbReference type="ARBA" id="ARBA00004907"/>
    </source>
</evidence>
<keyword evidence="13" id="KW-1185">Reference proteome</keyword>
<dbReference type="Proteomes" id="UP000092573">
    <property type="component" value="Chromosome"/>
</dbReference>
<feature type="binding site" evidence="9">
    <location>
        <position position="231"/>
    </location>
    <ligand>
        <name>Mg(2+)</name>
        <dbReference type="ChEBI" id="CHEBI:18420"/>
        <label>2</label>
    </ligand>
</feature>
<dbReference type="HAMAP" id="MF_00211">
    <property type="entry name" value="TrpD"/>
    <property type="match status" value="1"/>
</dbReference>
<evidence type="ECO:0000256" key="2">
    <source>
        <dbReference type="ARBA" id="ARBA00022605"/>
    </source>
</evidence>
<feature type="binding site" evidence="9">
    <location>
        <position position="231"/>
    </location>
    <ligand>
        <name>Mg(2+)</name>
        <dbReference type="ChEBI" id="CHEBI:18420"/>
        <label>1</label>
    </ligand>
</feature>
<dbReference type="InterPro" id="IPR017459">
    <property type="entry name" value="Glycosyl_Trfase_fam3_N_dom"/>
</dbReference>
<keyword evidence="4 9" id="KW-0808">Transferase</keyword>
<feature type="binding site" evidence="9">
    <location>
        <position position="85"/>
    </location>
    <ligand>
        <name>5-phospho-alpha-D-ribose 1-diphosphate</name>
        <dbReference type="ChEBI" id="CHEBI:58017"/>
    </ligand>
</feature>
<evidence type="ECO:0000313" key="13">
    <source>
        <dbReference type="Proteomes" id="UP000092573"/>
    </source>
</evidence>
<evidence type="ECO:0000256" key="4">
    <source>
        <dbReference type="ARBA" id="ARBA00022679"/>
    </source>
</evidence>
<name>A0A1B1N0B3_9BACL</name>
<feature type="binding site" evidence="9">
    <location>
        <position position="97"/>
    </location>
    <ligand>
        <name>Mg(2+)</name>
        <dbReference type="ChEBI" id="CHEBI:18420"/>
        <label>1</label>
    </ligand>
</feature>
<comment type="similarity">
    <text evidence="9">Belongs to the anthranilate phosphoribosyltransferase family.</text>
</comment>
<feature type="domain" description="Glycosyl transferase family 3" evidence="10">
    <location>
        <begin position="80"/>
        <end position="328"/>
    </location>
</feature>
<evidence type="ECO:0000256" key="8">
    <source>
        <dbReference type="ARBA" id="ARBA00061188"/>
    </source>
</evidence>
<dbReference type="FunFam" id="3.40.1030.10:FF:000002">
    <property type="entry name" value="Anthranilate phosphoribosyltransferase"/>
    <property type="match status" value="1"/>
</dbReference>
<evidence type="ECO:0000259" key="11">
    <source>
        <dbReference type="Pfam" id="PF02885"/>
    </source>
</evidence>
<comment type="catalytic activity">
    <reaction evidence="7 9">
        <text>N-(5-phospho-beta-D-ribosyl)anthranilate + diphosphate = 5-phospho-alpha-D-ribose 1-diphosphate + anthranilate</text>
        <dbReference type="Rhea" id="RHEA:11768"/>
        <dbReference type="ChEBI" id="CHEBI:16567"/>
        <dbReference type="ChEBI" id="CHEBI:18277"/>
        <dbReference type="ChEBI" id="CHEBI:33019"/>
        <dbReference type="ChEBI" id="CHEBI:58017"/>
        <dbReference type="EC" id="2.4.2.18"/>
    </reaction>
</comment>
<dbReference type="SUPFAM" id="SSF47648">
    <property type="entry name" value="Nucleoside phosphorylase/phosphoribosyltransferase N-terminal domain"/>
    <property type="match status" value="1"/>
</dbReference>
<keyword evidence="9" id="KW-0479">Metal-binding</keyword>